<keyword evidence="2" id="KW-1185">Reference proteome</keyword>
<dbReference type="Proteomes" id="UP000316426">
    <property type="component" value="Chromosome"/>
</dbReference>
<name>A0A518K2Q9_9BACT</name>
<evidence type="ECO:0000313" key="1">
    <source>
        <dbReference type="EMBL" id="QDV72083.1"/>
    </source>
</evidence>
<dbReference type="Pfam" id="PF05635">
    <property type="entry name" value="23S_rRNA_IVP"/>
    <property type="match status" value="1"/>
</dbReference>
<dbReference type="NCBIfam" id="TIGR02436">
    <property type="entry name" value="four helix bundle protein"/>
    <property type="match status" value="1"/>
</dbReference>
<protein>
    <recommendedName>
        <fullName evidence="3">Four helix bundle protein</fullName>
    </recommendedName>
</protein>
<dbReference type="SUPFAM" id="SSF158446">
    <property type="entry name" value="IVS-encoded protein-like"/>
    <property type="match status" value="1"/>
</dbReference>
<reference evidence="1 2" key="1">
    <citation type="submission" date="2019-02" db="EMBL/GenBank/DDBJ databases">
        <title>Deep-cultivation of Planctomycetes and their phenomic and genomic characterization uncovers novel biology.</title>
        <authorList>
            <person name="Wiegand S."/>
            <person name="Jogler M."/>
            <person name="Boedeker C."/>
            <person name="Pinto D."/>
            <person name="Vollmers J."/>
            <person name="Rivas-Marin E."/>
            <person name="Kohn T."/>
            <person name="Peeters S.H."/>
            <person name="Heuer A."/>
            <person name="Rast P."/>
            <person name="Oberbeckmann S."/>
            <person name="Bunk B."/>
            <person name="Jeske O."/>
            <person name="Meyerdierks A."/>
            <person name="Storesund J.E."/>
            <person name="Kallscheuer N."/>
            <person name="Luecker S."/>
            <person name="Lage O.M."/>
            <person name="Pohl T."/>
            <person name="Merkel B.J."/>
            <person name="Hornburger P."/>
            <person name="Mueller R.-W."/>
            <person name="Bruemmer F."/>
            <person name="Labrenz M."/>
            <person name="Spormann A.M."/>
            <person name="Op den Camp H."/>
            <person name="Overmann J."/>
            <person name="Amann R."/>
            <person name="Jetten M.S.M."/>
            <person name="Mascher T."/>
            <person name="Medema M.H."/>
            <person name="Devos D.P."/>
            <person name="Kaster A.-K."/>
            <person name="Ovreas L."/>
            <person name="Rohde M."/>
            <person name="Galperin M.Y."/>
            <person name="Jogler C."/>
        </authorList>
    </citation>
    <scope>NUCLEOTIDE SEQUENCE [LARGE SCALE GENOMIC DNA]</scope>
    <source>
        <strain evidence="1 2">Spa11</strain>
    </source>
</reference>
<proteinExistence type="predicted"/>
<accession>A0A518K2Q9</accession>
<evidence type="ECO:0000313" key="2">
    <source>
        <dbReference type="Proteomes" id="UP000316426"/>
    </source>
</evidence>
<gene>
    <name evidence="1" type="ORF">Spa11_02530</name>
</gene>
<dbReference type="EMBL" id="CP036349">
    <property type="protein sequence ID" value="QDV72083.1"/>
    <property type="molecule type" value="Genomic_DNA"/>
</dbReference>
<dbReference type="InterPro" id="IPR036583">
    <property type="entry name" value="23S_rRNA_IVS_sf"/>
</dbReference>
<dbReference type="AlphaFoldDB" id="A0A518K2Q9"/>
<dbReference type="InterPro" id="IPR012657">
    <property type="entry name" value="23S_rRNA-intervening_sequence"/>
</dbReference>
<dbReference type="RefSeq" id="WP_197529653.1">
    <property type="nucleotide sequence ID" value="NZ_CP036349.1"/>
</dbReference>
<dbReference type="Gene3D" id="1.20.1440.60">
    <property type="entry name" value="23S rRNA-intervening sequence"/>
    <property type="match status" value="1"/>
</dbReference>
<dbReference type="KEGG" id="bmei:Spa11_02530"/>
<organism evidence="1 2">
    <name type="scientific">Botrimarina mediterranea</name>
    <dbReference type="NCBI Taxonomy" id="2528022"/>
    <lineage>
        <taxon>Bacteria</taxon>
        <taxon>Pseudomonadati</taxon>
        <taxon>Planctomycetota</taxon>
        <taxon>Planctomycetia</taxon>
        <taxon>Pirellulales</taxon>
        <taxon>Lacipirellulaceae</taxon>
        <taxon>Botrimarina</taxon>
    </lineage>
</organism>
<sequence>MTNDQAPMTNDSIGAAVPKRDFDLAERTAVFGEAVIRFVRGLHRDDVNGPLVRQLVRSATSIGANYAEADEAGSRKEFQYRISVCVRESRETQYWLRMIAAACPDSKELARRHWQEAKELTLVFGAIYRNTKPTAK</sequence>
<evidence type="ECO:0008006" key="3">
    <source>
        <dbReference type="Google" id="ProtNLM"/>
    </source>
</evidence>